<dbReference type="Proteomes" id="UP000618591">
    <property type="component" value="Unassembled WGS sequence"/>
</dbReference>
<keyword evidence="2" id="KW-1185">Reference proteome</keyword>
<accession>A0ABQ1H8W2</accession>
<comment type="caution">
    <text evidence="1">The sequence shown here is derived from an EMBL/GenBank/DDBJ whole genome shotgun (WGS) entry which is preliminary data.</text>
</comment>
<proteinExistence type="predicted"/>
<dbReference type="EMBL" id="BMDW01000047">
    <property type="protein sequence ID" value="GGA62518.1"/>
    <property type="molecule type" value="Genomic_DNA"/>
</dbReference>
<protein>
    <submittedName>
        <fullName evidence="1">Uncharacterized protein</fullName>
    </submittedName>
</protein>
<dbReference type="RefSeq" id="WP_188449963.1">
    <property type="nucleotide sequence ID" value="NZ_BMDW01000047.1"/>
</dbReference>
<sequence>MKPGHFIDYQERRLRRSLSAAELMAVNIARLGCSTGKRDTVKAMWAALTLELSERPVSVLLKSIANDLD</sequence>
<name>A0ABQ1H8W2_9SPHN</name>
<gene>
    <name evidence="1" type="ORF">GCM10011395_35900</name>
</gene>
<reference evidence="2" key="1">
    <citation type="journal article" date="2019" name="Int. J. Syst. Evol. Microbiol.">
        <title>The Global Catalogue of Microorganisms (GCM) 10K type strain sequencing project: providing services to taxonomists for standard genome sequencing and annotation.</title>
        <authorList>
            <consortium name="The Broad Institute Genomics Platform"/>
            <consortium name="The Broad Institute Genome Sequencing Center for Infectious Disease"/>
            <person name="Wu L."/>
            <person name="Ma J."/>
        </authorList>
    </citation>
    <scope>NUCLEOTIDE SEQUENCE [LARGE SCALE GENOMIC DNA]</scope>
    <source>
        <strain evidence="2">CGMCC 1.10106</strain>
    </source>
</reference>
<organism evidence="1 2">
    <name type="scientific">Sphingomonas psychrolutea</name>
    <dbReference type="NCBI Taxonomy" id="1259676"/>
    <lineage>
        <taxon>Bacteria</taxon>
        <taxon>Pseudomonadati</taxon>
        <taxon>Pseudomonadota</taxon>
        <taxon>Alphaproteobacteria</taxon>
        <taxon>Sphingomonadales</taxon>
        <taxon>Sphingomonadaceae</taxon>
        <taxon>Sphingomonas</taxon>
    </lineage>
</organism>
<evidence type="ECO:0000313" key="2">
    <source>
        <dbReference type="Proteomes" id="UP000618591"/>
    </source>
</evidence>
<evidence type="ECO:0000313" key="1">
    <source>
        <dbReference type="EMBL" id="GGA62518.1"/>
    </source>
</evidence>